<feature type="chain" id="PRO_5044743743" evidence="1">
    <location>
        <begin position="28"/>
        <end position="196"/>
    </location>
</feature>
<protein>
    <submittedName>
        <fullName evidence="2">Uncharacterized protein</fullName>
    </submittedName>
</protein>
<evidence type="ECO:0000313" key="2">
    <source>
        <dbReference type="EMBL" id="KAK7465040.1"/>
    </source>
</evidence>
<keyword evidence="3" id="KW-1185">Reference proteome</keyword>
<feature type="signal peptide" evidence="1">
    <location>
        <begin position="1"/>
        <end position="27"/>
    </location>
</feature>
<dbReference type="EMBL" id="JACVVK020000580">
    <property type="protein sequence ID" value="KAK7465040.1"/>
    <property type="molecule type" value="Genomic_DNA"/>
</dbReference>
<evidence type="ECO:0000256" key="1">
    <source>
        <dbReference type="SAM" id="SignalP"/>
    </source>
</evidence>
<evidence type="ECO:0000313" key="3">
    <source>
        <dbReference type="Proteomes" id="UP001519460"/>
    </source>
</evidence>
<sequence>MAGCGTVKWLVQLSMVALWMIPGVVWGKVRLEDHGYEGIVIAINPYLKQEETMLRRLEKITKRRPRPIPTKSREICCLPAGSCQLGRVWTAAVCQLDGRVLLMKDEPEKEECAYIYTDMAFCIVTPSRTPDLQTGNVPRFQDDISNFQDGMPTLPDDMPNFQDGMPNFQDGMLNFQDDMLNFQDGMLNFQDDMPNF</sequence>
<dbReference type="AlphaFoldDB" id="A0ABD0J832"/>
<comment type="caution">
    <text evidence="2">The sequence shown here is derived from an EMBL/GenBank/DDBJ whole genome shotgun (WGS) entry which is preliminary data.</text>
</comment>
<keyword evidence="1" id="KW-0732">Signal</keyword>
<organism evidence="2 3">
    <name type="scientific">Batillaria attramentaria</name>
    <dbReference type="NCBI Taxonomy" id="370345"/>
    <lineage>
        <taxon>Eukaryota</taxon>
        <taxon>Metazoa</taxon>
        <taxon>Spiralia</taxon>
        <taxon>Lophotrochozoa</taxon>
        <taxon>Mollusca</taxon>
        <taxon>Gastropoda</taxon>
        <taxon>Caenogastropoda</taxon>
        <taxon>Sorbeoconcha</taxon>
        <taxon>Cerithioidea</taxon>
        <taxon>Batillariidae</taxon>
        <taxon>Batillaria</taxon>
    </lineage>
</organism>
<accession>A0ABD0J832</accession>
<name>A0ABD0J832_9CAEN</name>
<proteinExistence type="predicted"/>
<gene>
    <name evidence="2" type="ORF">BaRGS_00037779</name>
</gene>
<dbReference type="Proteomes" id="UP001519460">
    <property type="component" value="Unassembled WGS sequence"/>
</dbReference>
<reference evidence="2 3" key="1">
    <citation type="journal article" date="2023" name="Sci. Data">
        <title>Genome assembly of the Korean intertidal mud-creeper Batillaria attramentaria.</title>
        <authorList>
            <person name="Patra A.K."/>
            <person name="Ho P.T."/>
            <person name="Jun S."/>
            <person name="Lee S.J."/>
            <person name="Kim Y."/>
            <person name="Won Y.J."/>
        </authorList>
    </citation>
    <scope>NUCLEOTIDE SEQUENCE [LARGE SCALE GENOMIC DNA]</scope>
    <source>
        <strain evidence="2">Wonlab-2016</strain>
    </source>
</reference>